<gene>
    <name evidence="2" type="ORF">SAMN02745220_01430</name>
</gene>
<dbReference type="InterPro" id="IPR014710">
    <property type="entry name" value="RmlC-like_jellyroll"/>
</dbReference>
<protein>
    <submittedName>
        <fullName evidence="2">cAMP-binding domain of CRP or a regulatory subunit of cAMP-dependent protein kinases</fullName>
    </submittedName>
</protein>
<dbReference type="OrthoDB" id="5428640at2"/>
<evidence type="ECO:0000313" key="2">
    <source>
        <dbReference type="EMBL" id="SHO46333.1"/>
    </source>
</evidence>
<dbReference type="AlphaFoldDB" id="A0A1M7Y2T6"/>
<dbReference type="RefSeq" id="WP_073612765.1">
    <property type="nucleotide sequence ID" value="NZ_FRFE01000005.1"/>
</dbReference>
<dbReference type="SUPFAM" id="SSF51206">
    <property type="entry name" value="cAMP-binding domain-like"/>
    <property type="match status" value="1"/>
</dbReference>
<dbReference type="SMART" id="SM00100">
    <property type="entry name" value="cNMP"/>
    <property type="match status" value="1"/>
</dbReference>
<reference evidence="2 3" key="1">
    <citation type="submission" date="2016-12" db="EMBL/GenBank/DDBJ databases">
        <authorList>
            <person name="Song W.-J."/>
            <person name="Kurnit D.M."/>
        </authorList>
    </citation>
    <scope>NUCLEOTIDE SEQUENCE [LARGE SCALE GENOMIC DNA]</scope>
    <source>
        <strain evidence="2 3">DSM 18488</strain>
    </source>
</reference>
<dbReference type="InterPro" id="IPR018490">
    <property type="entry name" value="cNMP-bd_dom_sf"/>
</dbReference>
<keyword evidence="2" id="KW-0808">Transferase</keyword>
<dbReference type="STRING" id="1121416.SAMN02745220_01430"/>
<dbReference type="GO" id="GO:0016301">
    <property type="term" value="F:kinase activity"/>
    <property type="evidence" value="ECO:0007669"/>
    <property type="project" value="UniProtKB-KW"/>
</dbReference>
<name>A0A1M7Y2T6_9BACT</name>
<sequence length="326" mass="36620">MTTDKQNDPGKDRRSPEMLELEITKLAKAGDFSSAEKLRNVLLANHPMALTSIIATGEIIEAEKSLGIDKNHLAIWDNLYSRLSQEEQNCIFYATKKATVAANKIMIRQGKPVARLLFIDNGRVTLFHSKGDERILLGQLSRGDVLGEETFFNLSNPTFSAGAQTEVRLRYLDKTATRDWDEHHPGLYQKLADYCLQNSRASQLQQQKNIEKRLFPRKKADCKLTAYVLGEDGGRSGESFRGSILDLSRNGTCFEIHCPRAETAQALLGRVIDLELEPEPHASDGRMILQGIVVKVGILLHNDFTIHVRLHSELSNSEMAKHLIEE</sequence>
<keyword evidence="2" id="KW-0418">Kinase</keyword>
<organism evidence="2 3">
    <name type="scientific">Desulfopila aestuarii DSM 18488</name>
    <dbReference type="NCBI Taxonomy" id="1121416"/>
    <lineage>
        <taxon>Bacteria</taxon>
        <taxon>Pseudomonadati</taxon>
        <taxon>Thermodesulfobacteriota</taxon>
        <taxon>Desulfobulbia</taxon>
        <taxon>Desulfobulbales</taxon>
        <taxon>Desulfocapsaceae</taxon>
        <taxon>Desulfopila</taxon>
    </lineage>
</organism>
<proteinExistence type="predicted"/>
<dbReference type="Gene3D" id="2.60.120.10">
    <property type="entry name" value="Jelly Rolls"/>
    <property type="match status" value="1"/>
</dbReference>
<feature type="domain" description="Cyclic nucleotide-binding" evidence="1">
    <location>
        <begin position="79"/>
        <end position="178"/>
    </location>
</feature>
<dbReference type="Proteomes" id="UP000184603">
    <property type="component" value="Unassembled WGS sequence"/>
</dbReference>
<accession>A0A1M7Y2T6</accession>
<dbReference type="EMBL" id="FRFE01000005">
    <property type="protein sequence ID" value="SHO46333.1"/>
    <property type="molecule type" value="Genomic_DNA"/>
</dbReference>
<evidence type="ECO:0000259" key="1">
    <source>
        <dbReference type="PROSITE" id="PS50042"/>
    </source>
</evidence>
<dbReference type="PROSITE" id="PS50042">
    <property type="entry name" value="CNMP_BINDING_3"/>
    <property type="match status" value="1"/>
</dbReference>
<dbReference type="InterPro" id="IPR000595">
    <property type="entry name" value="cNMP-bd_dom"/>
</dbReference>
<dbReference type="CDD" id="cd00038">
    <property type="entry name" value="CAP_ED"/>
    <property type="match status" value="1"/>
</dbReference>
<evidence type="ECO:0000313" key="3">
    <source>
        <dbReference type="Proteomes" id="UP000184603"/>
    </source>
</evidence>
<dbReference type="Pfam" id="PF00027">
    <property type="entry name" value="cNMP_binding"/>
    <property type="match status" value="1"/>
</dbReference>
<keyword evidence="3" id="KW-1185">Reference proteome</keyword>